<reference evidence="2 3" key="1">
    <citation type="submission" date="2020-12" db="EMBL/GenBank/DDBJ databases">
        <authorList>
            <person name="Shan Y."/>
        </authorList>
    </citation>
    <scope>NUCLEOTIDE SEQUENCE [LARGE SCALE GENOMIC DNA]</scope>
    <source>
        <strain evidence="3">csc3.9</strain>
    </source>
</reference>
<gene>
    <name evidence="2" type="ORF">I6N98_12115</name>
</gene>
<evidence type="ECO:0000256" key="1">
    <source>
        <dbReference type="SAM" id="SignalP"/>
    </source>
</evidence>
<dbReference type="PROSITE" id="PS51257">
    <property type="entry name" value="PROKAR_LIPOPROTEIN"/>
    <property type="match status" value="1"/>
</dbReference>
<accession>A0A7T4QYG8</accession>
<dbReference type="Proteomes" id="UP000596063">
    <property type="component" value="Chromosome"/>
</dbReference>
<sequence length="60" mass="6528">MDRQRRQLNRGIFSLFLIAGLPLASTACSQFEAKPFKTGSVVSPPLGCTELLARDSRGDC</sequence>
<keyword evidence="3" id="KW-1185">Reference proteome</keyword>
<evidence type="ECO:0000313" key="2">
    <source>
        <dbReference type="EMBL" id="QQD17110.1"/>
    </source>
</evidence>
<feature type="chain" id="PRO_5032984378" description="Lipoprotein" evidence="1">
    <location>
        <begin position="30"/>
        <end position="60"/>
    </location>
</feature>
<keyword evidence="1" id="KW-0732">Signal</keyword>
<proteinExistence type="predicted"/>
<dbReference type="EMBL" id="CP066167">
    <property type="protein sequence ID" value="QQD17110.1"/>
    <property type="molecule type" value="Genomic_DNA"/>
</dbReference>
<organism evidence="2 3">
    <name type="scientific">Spongiibacter nanhainus</name>
    <dbReference type="NCBI Taxonomy" id="2794344"/>
    <lineage>
        <taxon>Bacteria</taxon>
        <taxon>Pseudomonadati</taxon>
        <taxon>Pseudomonadota</taxon>
        <taxon>Gammaproteobacteria</taxon>
        <taxon>Cellvibrionales</taxon>
        <taxon>Spongiibacteraceae</taxon>
        <taxon>Spongiibacter</taxon>
    </lineage>
</organism>
<evidence type="ECO:0008006" key="4">
    <source>
        <dbReference type="Google" id="ProtNLM"/>
    </source>
</evidence>
<evidence type="ECO:0000313" key="3">
    <source>
        <dbReference type="Proteomes" id="UP000596063"/>
    </source>
</evidence>
<name>A0A7T4QYG8_9GAMM</name>
<dbReference type="KEGG" id="snan:I6N98_12115"/>
<dbReference type="AlphaFoldDB" id="A0A7T4QYG8"/>
<dbReference type="RefSeq" id="WP_198568612.1">
    <property type="nucleotide sequence ID" value="NZ_CP066167.1"/>
</dbReference>
<protein>
    <recommendedName>
        <fullName evidence="4">Lipoprotein</fullName>
    </recommendedName>
</protein>
<feature type="signal peptide" evidence="1">
    <location>
        <begin position="1"/>
        <end position="29"/>
    </location>
</feature>